<comment type="caution">
    <text evidence="2">The sequence shown here is derived from an EMBL/GenBank/DDBJ whole genome shotgun (WGS) entry which is preliminary data.</text>
</comment>
<feature type="region of interest" description="Disordered" evidence="1">
    <location>
        <begin position="54"/>
        <end position="75"/>
    </location>
</feature>
<feature type="compositionally biased region" description="Polar residues" evidence="1">
    <location>
        <begin position="60"/>
        <end position="75"/>
    </location>
</feature>
<protein>
    <recommendedName>
        <fullName evidence="4">Fimbrillin family protein</fullName>
    </recommendedName>
</protein>
<organism evidence="2 3">
    <name type="scientific">Sphingobacterium athyrii</name>
    <dbReference type="NCBI Taxonomy" id="2152717"/>
    <lineage>
        <taxon>Bacteria</taxon>
        <taxon>Pseudomonadati</taxon>
        <taxon>Bacteroidota</taxon>
        <taxon>Sphingobacteriia</taxon>
        <taxon>Sphingobacteriales</taxon>
        <taxon>Sphingobacteriaceae</taxon>
        <taxon>Sphingobacterium</taxon>
    </lineage>
</organism>
<name>A0A363NYI3_9SPHI</name>
<accession>A0A363NYI3</accession>
<sequence length="539" mass="57364">MNLKPYLNLKNILMLTCIVLTGSGLYSCQKSGETAALTGETVVKINLQGVEAFGEDGSNPVGQKQGSAKGSLASGSTSDVQEMTVPFGNGCSIDVVLTNSSAAAVKKGLVAGSSPKTTAAQVSEKPLDKDIKYKVVVYDNQGSYVTEKTYSYGSESTAAGIALDAGKTYTFIAYSINSTSTVPNINNQSTLSAASLDNISGDLMVYSGSLKLNTGVNNLNVVLKHRFSQIITTLTMDPNMTGAITKLENAVFKPSYSTANFKLSDEALTYNALNDAGVPAQFPSLGNGLRTVVSTPSLLIHPATSNGTLKLGTLTIDGETKSNVSIPNVKINPGQKYDLKLNFKTCTQDVTSDGLNWSYPETTFRGKKGIMKDETFYANGSTIERIFTAPVANYGFVFDITELDNAFNMEVNGIRLAKQEIQFQNAGASSKQNIQFADGSKYEGTDVQTNKRIGNIYDMKGTASKPLIKLVISRTGEVTMFGSKTSGGELYPLVLTNGNAFNTFPWNGVQSNAVKVTQLVDGRTVIKGIGAGKKKIPCN</sequence>
<reference evidence="2 3" key="1">
    <citation type="submission" date="2018-04" db="EMBL/GenBank/DDBJ databases">
        <title>Sphingobacterium sp. M46 Genome.</title>
        <authorList>
            <person name="Cheng J."/>
            <person name="Li Y."/>
        </authorList>
    </citation>
    <scope>NUCLEOTIDE SEQUENCE [LARGE SCALE GENOMIC DNA]</scope>
    <source>
        <strain evidence="2 3">M46</strain>
    </source>
</reference>
<gene>
    <name evidence="2" type="ORF">DCO56_02135</name>
</gene>
<evidence type="ECO:0000313" key="3">
    <source>
        <dbReference type="Proteomes" id="UP000250831"/>
    </source>
</evidence>
<dbReference type="Proteomes" id="UP000250831">
    <property type="component" value="Unassembled WGS sequence"/>
</dbReference>
<evidence type="ECO:0000256" key="1">
    <source>
        <dbReference type="SAM" id="MobiDB-lite"/>
    </source>
</evidence>
<dbReference type="Pfam" id="PF13149">
    <property type="entry name" value="Mfa_like_1"/>
    <property type="match status" value="1"/>
</dbReference>
<dbReference type="AlphaFoldDB" id="A0A363NYI3"/>
<dbReference type="InterPro" id="IPR025049">
    <property type="entry name" value="Mfa-like_1"/>
</dbReference>
<evidence type="ECO:0008006" key="4">
    <source>
        <dbReference type="Google" id="ProtNLM"/>
    </source>
</evidence>
<proteinExistence type="predicted"/>
<dbReference type="PROSITE" id="PS51257">
    <property type="entry name" value="PROKAR_LIPOPROTEIN"/>
    <property type="match status" value="1"/>
</dbReference>
<keyword evidence="3" id="KW-1185">Reference proteome</keyword>
<dbReference type="EMBL" id="QCXX01000001">
    <property type="protein sequence ID" value="PUV25797.1"/>
    <property type="molecule type" value="Genomic_DNA"/>
</dbReference>
<evidence type="ECO:0000313" key="2">
    <source>
        <dbReference type="EMBL" id="PUV25797.1"/>
    </source>
</evidence>